<dbReference type="AlphaFoldDB" id="M3AKA6"/>
<dbReference type="HOGENOM" id="CLU_689120_0_0_1"/>
<dbReference type="VEuPathDB" id="FungiDB:MYCFIDRAFT_195906"/>
<evidence type="ECO:0000313" key="4">
    <source>
        <dbReference type="Proteomes" id="UP000016932"/>
    </source>
</evidence>
<accession>M3AKA6</accession>
<feature type="compositionally biased region" description="Basic and acidic residues" evidence="1">
    <location>
        <begin position="327"/>
        <end position="337"/>
    </location>
</feature>
<feature type="region of interest" description="Disordered" evidence="1">
    <location>
        <begin position="158"/>
        <end position="181"/>
    </location>
</feature>
<dbReference type="STRING" id="383855.M3AKA6"/>
<sequence>MSPPHPNTQSSTAFRAPRPEGTSFVPNGTEMHPQYDQFLDGFSLQFGPVPNNWTSSSQMAPVAQMLPIPDASAPGSSPSKKRRAWPNPPRFDDIHECKVTLPSLQQLHYSMQLQVLISWSDWHKWRMGSSLPARPPLLQSGPPVPEYALDQYALGEFAGRQDRGPAKRIRKSLQDEVDQDLTPQKKAITDLIMERFDKAQHKQFPEDNTNGVQEPAPTANGTVKAGTTNGNTGTSASPPASTKRKAESEELSSLDDESPAPKKVKKSKPTETDAQIAARLQAELNAGTRSTRGGGAKRKQSIKKEKKPKKKSSAKVNSDDDSDVESGDPKPEREKKGGFHKPMNLSEPLSALLGETQLSRPQTVKKIWGYVKERDLQNPKDKRQIMCDNDIAIQYAILCV</sequence>
<feature type="compositionally biased region" description="Basic residues" evidence="1">
    <location>
        <begin position="295"/>
        <end position="313"/>
    </location>
</feature>
<evidence type="ECO:0000256" key="1">
    <source>
        <dbReference type="SAM" id="MobiDB-lite"/>
    </source>
</evidence>
<dbReference type="SMART" id="SM00151">
    <property type="entry name" value="SWIB"/>
    <property type="match status" value="1"/>
</dbReference>
<dbReference type="CDD" id="cd10567">
    <property type="entry name" value="SWIB-MDM2_like"/>
    <property type="match status" value="1"/>
</dbReference>
<reference evidence="3 4" key="1">
    <citation type="journal article" date="2012" name="PLoS Pathog.">
        <title>Diverse lifestyles and strategies of plant pathogenesis encoded in the genomes of eighteen Dothideomycetes fungi.</title>
        <authorList>
            <person name="Ohm R.A."/>
            <person name="Feau N."/>
            <person name="Henrissat B."/>
            <person name="Schoch C.L."/>
            <person name="Horwitz B.A."/>
            <person name="Barry K.W."/>
            <person name="Condon B.J."/>
            <person name="Copeland A.C."/>
            <person name="Dhillon B."/>
            <person name="Glaser F."/>
            <person name="Hesse C.N."/>
            <person name="Kosti I."/>
            <person name="LaButti K."/>
            <person name="Lindquist E.A."/>
            <person name="Lucas S."/>
            <person name="Salamov A.A."/>
            <person name="Bradshaw R.E."/>
            <person name="Ciuffetti L."/>
            <person name="Hamelin R.C."/>
            <person name="Kema G.H.J."/>
            <person name="Lawrence C."/>
            <person name="Scott J.A."/>
            <person name="Spatafora J.W."/>
            <person name="Turgeon B.G."/>
            <person name="de Wit P.J.G.M."/>
            <person name="Zhong S."/>
            <person name="Goodwin S.B."/>
            <person name="Grigoriev I.V."/>
        </authorList>
    </citation>
    <scope>NUCLEOTIDE SEQUENCE [LARGE SCALE GENOMIC DNA]</scope>
    <source>
        <strain evidence="3 4">CIRAD86</strain>
    </source>
</reference>
<dbReference type="eggNOG" id="KOG1946">
    <property type="taxonomic scope" value="Eukaryota"/>
</dbReference>
<feature type="region of interest" description="Disordered" evidence="1">
    <location>
        <begin position="68"/>
        <end position="89"/>
    </location>
</feature>
<dbReference type="InterPro" id="IPR019835">
    <property type="entry name" value="SWIB_domain"/>
</dbReference>
<name>M3AKA6_PSEFD</name>
<dbReference type="KEGG" id="pfj:MYCFIDRAFT_195906"/>
<dbReference type="InterPro" id="IPR003121">
    <property type="entry name" value="SWIB_MDM2_domain"/>
</dbReference>
<dbReference type="GeneID" id="19335536"/>
<dbReference type="Pfam" id="PF02201">
    <property type="entry name" value="SWIB"/>
    <property type="match status" value="1"/>
</dbReference>
<dbReference type="RefSeq" id="XP_007925514.1">
    <property type="nucleotide sequence ID" value="XM_007927323.1"/>
</dbReference>
<proteinExistence type="predicted"/>
<feature type="domain" description="DM2" evidence="2">
    <location>
        <begin position="338"/>
        <end position="400"/>
    </location>
</feature>
<dbReference type="Proteomes" id="UP000016932">
    <property type="component" value="Unassembled WGS sequence"/>
</dbReference>
<dbReference type="SUPFAM" id="SSF47592">
    <property type="entry name" value="SWIB/MDM2 domain"/>
    <property type="match status" value="1"/>
</dbReference>
<keyword evidence="4" id="KW-1185">Reference proteome</keyword>
<dbReference type="EMBL" id="KB446557">
    <property type="protein sequence ID" value="EME85016.1"/>
    <property type="molecule type" value="Genomic_DNA"/>
</dbReference>
<dbReference type="PROSITE" id="PS51925">
    <property type="entry name" value="SWIB_MDM2"/>
    <property type="match status" value="1"/>
</dbReference>
<dbReference type="PANTHER" id="PTHR13844">
    <property type="entry name" value="SWI/SNF-RELATED MATRIX-ASSOCIATED ACTIN-DEPENDENT REGULATOR OF CHROMATIN SUBFAMILY D"/>
    <property type="match status" value="1"/>
</dbReference>
<feature type="region of interest" description="Disordered" evidence="1">
    <location>
        <begin position="204"/>
        <end position="357"/>
    </location>
</feature>
<evidence type="ECO:0000313" key="3">
    <source>
        <dbReference type="EMBL" id="EME85016.1"/>
    </source>
</evidence>
<gene>
    <name evidence="3" type="ORF">MYCFIDRAFT_195906</name>
</gene>
<dbReference type="Gene3D" id="1.10.245.10">
    <property type="entry name" value="SWIB/MDM2 domain"/>
    <property type="match status" value="1"/>
</dbReference>
<feature type="compositionally biased region" description="Acidic residues" evidence="1">
    <location>
        <begin position="249"/>
        <end position="258"/>
    </location>
</feature>
<protein>
    <recommendedName>
        <fullName evidence="2">DM2 domain-containing protein</fullName>
    </recommendedName>
</protein>
<organism evidence="3 4">
    <name type="scientific">Pseudocercospora fijiensis (strain CIRAD86)</name>
    <name type="common">Black leaf streak disease fungus</name>
    <name type="synonym">Mycosphaerella fijiensis</name>
    <dbReference type="NCBI Taxonomy" id="383855"/>
    <lineage>
        <taxon>Eukaryota</taxon>
        <taxon>Fungi</taxon>
        <taxon>Dikarya</taxon>
        <taxon>Ascomycota</taxon>
        <taxon>Pezizomycotina</taxon>
        <taxon>Dothideomycetes</taxon>
        <taxon>Dothideomycetidae</taxon>
        <taxon>Mycosphaerellales</taxon>
        <taxon>Mycosphaerellaceae</taxon>
        <taxon>Pseudocercospora</taxon>
    </lineage>
</organism>
<dbReference type="InterPro" id="IPR036885">
    <property type="entry name" value="SWIB_MDM2_dom_sf"/>
</dbReference>
<feature type="compositionally biased region" description="Low complexity" evidence="1">
    <location>
        <begin position="218"/>
        <end position="236"/>
    </location>
</feature>
<dbReference type="OrthoDB" id="10251073at2759"/>
<evidence type="ECO:0000259" key="2">
    <source>
        <dbReference type="PROSITE" id="PS51925"/>
    </source>
</evidence>
<feature type="region of interest" description="Disordered" evidence="1">
    <location>
        <begin position="1"/>
        <end position="32"/>
    </location>
</feature>